<evidence type="ECO:0000313" key="17">
    <source>
        <dbReference type="EMBL" id="GAA0468842.1"/>
    </source>
</evidence>
<dbReference type="SUPFAM" id="SSF56935">
    <property type="entry name" value="Porins"/>
    <property type="match status" value="1"/>
</dbReference>
<dbReference type="PROSITE" id="PS52016">
    <property type="entry name" value="TONB_DEPENDENT_REC_3"/>
    <property type="match status" value="1"/>
</dbReference>
<dbReference type="PANTHER" id="PTHR32552:SF81">
    <property type="entry name" value="TONB-DEPENDENT OUTER MEMBRANE RECEPTOR"/>
    <property type="match status" value="1"/>
</dbReference>
<feature type="short sequence motif" description="TonB box" evidence="12">
    <location>
        <begin position="48"/>
        <end position="54"/>
    </location>
</feature>
<evidence type="ECO:0000256" key="14">
    <source>
        <dbReference type="SAM" id="SignalP"/>
    </source>
</evidence>
<name>A0ABP3K127_9SPHN</name>
<evidence type="ECO:0000256" key="2">
    <source>
        <dbReference type="ARBA" id="ARBA00022448"/>
    </source>
</evidence>
<keyword evidence="4" id="KW-0410">Iron transport</keyword>
<keyword evidence="18" id="KW-1185">Reference proteome</keyword>
<keyword evidence="3 11" id="KW-1134">Transmembrane beta strand</keyword>
<keyword evidence="7" id="KW-0406">Ion transport</keyword>
<dbReference type="InterPro" id="IPR012910">
    <property type="entry name" value="Plug_dom"/>
</dbReference>
<sequence length="713" mass="78239">MVYSSFKHYASRIVIAAISANLCAGAVQAQTAEPSESQGESANNQLNTIVVTAQRREENLQDVPAQVSAFSADQIVDAGINSTQDFVDLVPNVALDDSFTYLNTFVVVRGVTQINNADSPIAVVVDGVPQNNQKQLNMNLFDIERIEVLRGPQGGLYGRNAIGGVINIVTREPGYEFGGQVSGSYGSGDRVNFMGSLDIPVSEHAGLRVAGNYLTSNGQIDNSFTGENVDFIDHDWELRARGAVDISENVSLDTRVSYRDFRAGAVYDTVVFSGRADDILDPFSNIEGVTFGNIFDASISLDFDLGGVTLTSISAFTDITENYRGDLDFSNPVTSPGGFLGLGFQAGQGQDLDVELYSQELRLVSDSAQPFRWIAGAFYLHTNRSLLTRAFIDLDGSRAQIDDPALRIVELSEDNSNDAYAAYVNLDYDITDELTLSASLRYDRDEREQTDLLTGNVRETSFDSWQPKATLTYNFTGDHLIYATYSTGFRSGGFNAPTVSIPVYQAEELENFEAGFKTSWANNRFILNGAIYRANSDDFQFFFIDAATASQIIGNIDDVAIWGVELEAQALVAPGLQLFGSLGTTDTDIRRNTTDPTTVGNRTPKNTTWSANLGFQYETALSDQLDLVLRSDYEHRGRRFWQVDNVDVQPPVDIVDVRVAVESQSFSVALVGENIFGEGFYTDFNPSAFSGFANPIAFRAPPARWTIEARLRF</sequence>
<evidence type="ECO:0000256" key="12">
    <source>
        <dbReference type="PROSITE-ProRule" id="PRU10143"/>
    </source>
</evidence>
<evidence type="ECO:0000256" key="7">
    <source>
        <dbReference type="ARBA" id="ARBA00023065"/>
    </source>
</evidence>
<keyword evidence="14" id="KW-0732">Signal</keyword>
<feature type="chain" id="PRO_5045431099" evidence="14">
    <location>
        <begin position="30"/>
        <end position="713"/>
    </location>
</feature>
<dbReference type="Gene3D" id="2.40.170.20">
    <property type="entry name" value="TonB-dependent receptor, beta-barrel domain"/>
    <property type="match status" value="1"/>
</dbReference>
<feature type="domain" description="TonB-dependent receptor plug" evidence="16">
    <location>
        <begin position="60"/>
        <end position="165"/>
    </location>
</feature>
<evidence type="ECO:0000259" key="15">
    <source>
        <dbReference type="Pfam" id="PF00593"/>
    </source>
</evidence>
<dbReference type="Pfam" id="PF07715">
    <property type="entry name" value="Plug"/>
    <property type="match status" value="1"/>
</dbReference>
<comment type="caution">
    <text evidence="17">The sequence shown here is derived from an EMBL/GenBank/DDBJ whole genome shotgun (WGS) entry which is preliminary data.</text>
</comment>
<dbReference type="PROSITE" id="PS00430">
    <property type="entry name" value="TONB_DEPENDENT_REC_1"/>
    <property type="match status" value="1"/>
</dbReference>
<protein>
    <submittedName>
        <fullName evidence="17">TonB-dependent receptor</fullName>
    </submittedName>
</protein>
<organism evidence="17 18">
    <name type="scientific">Parasphingorhabdus litoris</name>
    <dbReference type="NCBI Taxonomy" id="394733"/>
    <lineage>
        <taxon>Bacteria</taxon>
        <taxon>Pseudomonadati</taxon>
        <taxon>Pseudomonadota</taxon>
        <taxon>Alphaproteobacteria</taxon>
        <taxon>Sphingomonadales</taxon>
        <taxon>Sphingomonadaceae</taxon>
        <taxon>Parasphingorhabdus</taxon>
    </lineage>
</organism>
<keyword evidence="17" id="KW-0675">Receptor</keyword>
<evidence type="ECO:0000256" key="11">
    <source>
        <dbReference type="PROSITE-ProRule" id="PRU01360"/>
    </source>
</evidence>
<comment type="similarity">
    <text evidence="11 13">Belongs to the TonB-dependent receptor family.</text>
</comment>
<dbReference type="InterPro" id="IPR036942">
    <property type="entry name" value="Beta-barrel_TonB_sf"/>
</dbReference>
<dbReference type="InterPro" id="IPR039426">
    <property type="entry name" value="TonB-dep_rcpt-like"/>
</dbReference>
<dbReference type="Pfam" id="PF00593">
    <property type="entry name" value="TonB_dep_Rec_b-barrel"/>
    <property type="match status" value="1"/>
</dbReference>
<evidence type="ECO:0000313" key="18">
    <source>
        <dbReference type="Proteomes" id="UP001500713"/>
    </source>
</evidence>
<feature type="signal peptide" evidence="14">
    <location>
        <begin position="1"/>
        <end position="29"/>
    </location>
</feature>
<evidence type="ECO:0000256" key="5">
    <source>
        <dbReference type="ARBA" id="ARBA00022692"/>
    </source>
</evidence>
<evidence type="ECO:0000256" key="8">
    <source>
        <dbReference type="ARBA" id="ARBA00023077"/>
    </source>
</evidence>
<keyword evidence="6" id="KW-0408">Iron</keyword>
<evidence type="ECO:0000259" key="16">
    <source>
        <dbReference type="Pfam" id="PF07715"/>
    </source>
</evidence>
<proteinExistence type="inferred from homology"/>
<evidence type="ECO:0000256" key="3">
    <source>
        <dbReference type="ARBA" id="ARBA00022452"/>
    </source>
</evidence>
<evidence type="ECO:0000256" key="10">
    <source>
        <dbReference type="ARBA" id="ARBA00023237"/>
    </source>
</evidence>
<evidence type="ECO:0000256" key="13">
    <source>
        <dbReference type="RuleBase" id="RU003357"/>
    </source>
</evidence>
<dbReference type="InterPro" id="IPR000531">
    <property type="entry name" value="Beta-barrel_TonB"/>
</dbReference>
<evidence type="ECO:0000256" key="1">
    <source>
        <dbReference type="ARBA" id="ARBA00004571"/>
    </source>
</evidence>
<dbReference type="RefSeq" id="WP_229953767.1">
    <property type="nucleotide sequence ID" value="NZ_BAAAEM010000002.1"/>
</dbReference>
<dbReference type="CDD" id="cd01347">
    <property type="entry name" value="ligand_gated_channel"/>
    <property type="match status" value="1"/>
</dbReference>
<evidence type="ECO:0000256" key="9">
    <source>
        <dbReference type="ARBA" id="ARBA00023136"/>
    </source>
</evidence>
<keyword evidence="5 11" id="KW-0812">Transmembrane</keyword>
<keyword evidence="10 11" id="KW-0998">Cell outer membrane</keyword>
<keyword evidence="8 12" id="KW-0798">TonB box</keyword>
<dbReference type="PANTHER" id="PTHR32552">
    <property type="entry name" value="FERRICHROME IRON RECEPTOR-RELATED"/>
    <property type="match status" value="1"/>
</dbReference>
<keyword evidence="9 11" id="KW-0472">Membrane</keyword>
<keyword evidence="2 11" id="KW-0813">Transport</keyword>
<evidence type="ECO:0000256" key="4">
    <source>
        <dbReference type="ARBA" id="ARBA00022496"/>
    </source>
</evidence>
<gene>
    <name evidence="17" type="ORF">GCM10009096_07200</name>
</gene>
<feature type="domain" description="TonB-dependent receptor-like beta-barrel" evidence="15">
    <location>
        <begin position="244"/>
        <end position="674"/>
    </location>
</feature>
<accession>A0ABP3K127</accession>
<comment type="subcellular location">
    <subcellularLocation>
        <location evidence="1 11">Cell outer membrane</location>
        <topology evidence="1 11">Multi-pass membrane protein</topology>
    </subcellularLocation>
</comment>
<dbReference type="InterPro" id="IPR010916">
    <property type="entry name" value="TonB_box_CS"/>
</dbReference>
<dbReference type="Proteomes" id="UP001500713">
    <property type="component" value="Unassembled WGS sequence"/>
</dbReference>
<evidence type="ECO:0000256" key="6">
    <source>
        <dbReference type="ARBA" id="ARBA00023004"/>
    </source>
</evidence>
<dbReference type="EMBL" id="BAAAEM010000002">
    <property type="protein sequence ID" value="GAA0468842.1"/>
    <property type="molecule type" value="Genomic_DNA"/>
</dbReference>
<reference evidence="18" key="1">
    <citation type="journal article" date="2019" name="Int. J. Syst. Evol. Microbiol.">
        <title>The Global Catalogue of Microorganisms (GCM) 10K type strain sequencing project: providing services to taxonomists for standard genome sequencing and annotation.</title>
        <authorList>
            <consortium name="The Broad Institute Genomics Platform"/>
            <consortium name="The Broad Institute Genome Sequencing Center for Infectious Disease"/>
            <person name="Wu L."/>
            <person name="Ma J."/>
        </authorList>
    </citation>
    <scope>NUCLEOTIDE SEQUENCE [LARGE SCALE GENOMIC DNA]</scope>
    <source>
        <strain evidence="18">JCM 14162</strain>
    </source>
</reference>